<organism evidence="1 2">
    <name type="scientific">Gigaspora margarita</name>
    <dbReference type="NCBI Taxonomy" id="4874"/>
    <lineage>
        <taxon>Eukaryota</taxon>
        <taxon>Fungi</taxon>
        <taxon>Fungi incertae sedis</taxon>
        <taxon>Mucoromycota</taxon>
        <taxon>Glomeromycotina</taxon>
        <taxon>Glomeromycetes</taxon>
        <taxon>Diversisporales</taxon>
        <taxon>Gigasporaceae</taxon>
        <taxon>Gigaspora</taxon>
    </lineage>
</organism>
<gene>
    <name evidence="1" type="ORF">GMARGA_LOCUS41489</name>
</gene>
<evidence type="ECO:0000313" key="2">
    <source>
        <dbReference type="Proteomes" id="UP000789901"/>
    </source>
</evidence>
<accession>A0ABN7XBN6</accession>
<protein>
    <submittedName>
        <fullName evidence="1">28353_t:CDS:1</fullName>
    </submittedName>
</protein>
<dbReference type="EMBL" id="CAJVQB010114918">
    <property type="protein sequence ID" value="CAG8852668.1"/>
    <property type="molecule type" value="Genomic_DNA"/>
</dbReference>
<keyword evidence="2" id="KW-1185">Reference proteome</keyword>
<reference evidence="1 2" key="1">
    <citation type="submission" date="2021-06" db="EMBL/GenBank/DDBJ databases">
        <authorList>
            <person name="Kallberg Y."/>
            <person name="Tangrot J."/>
            <person name="Rosling A."/>
        </authorList>
    </citation>
    <scope>NUCLEOTIDE SEQUENCE [LARGE SCALE GENOMIC DNA]</scope>
    <source>
        <strain evidence="1 2">120-4 pot B 10/14</strain>
    </source>
</reference>
<feature type="non-terminal residue" evidence="1">
    <location>
        <position position="1"/>
    </location>
</feature>
<feature type="non-terminal residue" evidence="1">
    <location>
        <position position="71"/>
    </location>
</feature>
<evidence type="ECO:0000313" key="1">
    <source>
        <dbReference type="EMBL" id="CAG8852668.1"/>
    </source>
</evidence>
<sequence length="71" mass="7893">LKSSSESHCHKELVPHAINLQSSSLGMPFSNIDMNSYVIDNNAKELYYGSKRKYVCNLYGEQSIIQAAGIV</sequence>
<dbReference type="Proteomes" id="UP000789901">
    <property type="component" value="Unassembled WGS sequence"/>
</dbReference>
<comment type="caution">
    <text evidence="1">The sequence shown here is derived from an EMBL/GenBank/DDBJ whole genome shotgun (WGS) entry which is preliminary data.</text>
</comment>
<proteinExistence type="predicted"/>
<name>A0ABN7XBN6_GIGMA</name>